<accession>A0A1E4SVF4</accession>
<keyword evidence="4" id="KW-0812">Transmembrane</keyword>
<gene>
    <name evidence="6" type="ORF">CANARDRAFT_9549</name>
</gene>
<dbReference type="FunFam" id="3.30.1330.30:FF:000001">
    <property type="entry name" value="60S ribosomal protein L30"/>
    <property type="match status" value="1"/>
</dbReference>
<dbReference type="EMBL" id="KV453863">
    <property type="protein sequence ID" value="ODV83489.1"/>
    <property type="molecule type" value="Genomic_DNA"/>
</dbReference>
<evidence type="ECO:0000259" key="5">
    <source>
        <dbReference type="Pfam" id="PF01248"/>
    </source>
</evidence>
<evidence type="ECO:0000256" key="3">
    <source>
        <dbReference type="ARBA" id="ARBA00023274"/>
    </source>
</evidence>
<evidence type="ECO:0000256" key="1">
    <source>
        <dbReference type="ARBA" id="ARBA00007326"/>
    </source>
</evidence>
<dbReference type="GO" id="GO:1990904">
    <property type="term" value="C:ribonucleoprotein complex"/>
    <property type="evidence" value="ECO:0007669"/>
    <property type="project" value="UniProtKB-KW"/>
</dbReference>
<keyword evidence="4" id="KW-0472">Membrane</keyword>
<dbReference type="PANTHER" id="PTHR11449">
    <property type="entry name" value="RIBOSOMAL PROTEIN L30"/>
    <property type="match status" value="1"/>
</dbReference>
<sequence>MNAKLTLAIKSGKYTLGYKSVVKSLRQGKAKLIIIAGNTPVLRKSELEYYAMLSKTSIYYFQGGNNELGTACGKLFRVGTLAILDAVLNLLINFNFLYRIIMSEKPTTSSDAKLPSFDIYIRMNSDDEKDYCFQVTPDQKFSSLFDIFKTLPLNLTPSIFYELTPIAFQVSKCPGFLSRTGGLLFGDDATNKKYLVNVSNDDLISEKCWPGQLINPIFQERTFFKYTVYSALLTWLYTDLPDFISPTPGICLTNWGTKGLCYAIDHWLGKPQIAKNIYDDMFSDTTIVGQCVFFIFHFFKVLIIWVALYIGLANPYSLVGKKPPTIEREDLLRIGWTGAKKASSMNYKQHYREMKIKEAGGILKAHHEGLLETLKNNGVELGKGEGFQTPIDLKNVKSFESVKNNKKFVLTYEYLSKLETHFHRVNAKLDDQEFNIRYKDLRTYGPLDIPDDLKEYVDARIALGDGDVEEDK</sequence>
<dbReference type="InterPro" id="IPR004038">
    <property type="entry name" value="Ribosomal_eL8/eL30/eS12/Gad45"/>
</dbReference>
<dbReference type="Pfam" id="PF01248">
    <property type="entry name" value="Ribosomal_L7Ae"/>
    <property type="match status" value="1"/>
</dbReference>
<dbReference type="GO" id="GO:0005840">
    <property type="term" value="C:ribosome"/>
    <property type="evidence" value="ECO:0007669"/>
    <property type="project" value="UniProtKB-KW"/>
</dbReference>
<dbReference type="PROSITE" id="PS00709">
    <property type="entry name" value="RIBOSOMAL_L30E_1"/>
    <property type="match status" value="1"/>
</dbReference>
<organism evidence="6 7">
    <name type="scientific">[Candida] arabinofermentans NRRL YB-2248</name>
    <dbReference type="NCBI Taxonomy" id="983967"/>
    <lineage>
        <taxon>Eukaryota</taxon>
        <taxon>Fungi</taxon>
        <taxon>Dikarya</taxon>
        <taxon>Ascomycota</taxon>
        <taxon>Saccharomycotina</taxon>
        <taxon>Pichiomycetes</taxon>
        <taxon>Pichiales</taxon>
        <taxon>Pichiaceae</taxon>
        <taxon>Ogataea</taxon>
        <taxon>Ogataea/Candida clade</taxon>
    </lineage>
</organism>
<name>A0A1E4SVF4_9ASCO</name>
<dbReference type="OrthoDB" id="4076669at2759"/>
<comment type="similarity">
    <text evidence="1">Belongs to the eukaryotic ribosomal protein eL30 family.</text>
</comment>
<dbReference type="Proteomes" id="UP000094801">
    <property type="component" value="Unassembled WGS sequence"/>
</dbReference>
<dbReference type="Gene3D" id="3.30.1330.30">
    <property type="match status" value="1"/>
</dbReference>
<dbReference type="InterPro" id="IPR022991">
    <property type="entry name" value="Ribosomal_eL30_CS"/>
</dbReference>
<feature type="transmembrane region" description="Helical" evidence="4">
    <location>
        <begin position="292"/>
        <end position="312"/>
    </location>
</feature>
<proteinExistence type="inferred from homology"/>
<keyword evidence="2" id="KW-0689">Ribosomal protein</keyword>
<reference evidence="7" key="1">
    <citation type="submission" date="2016-04" db="EMBL/GenBank/DDBJ databases">
        <title>Comparative genomics of biotechnologically important yeasts.</title>
        <authorList>
            <consortium name="DOE Joint Genome Institute"/>
            <person name="Riley R."/>
            <person name="Haridas S."/>
            <person name="Wolfe K.H."/>
            <person name="Lopes M.R."/>
            <person name="Hittinger C.T."/>
            <person name="Goker M."/>
            <person name="Salamov A."/>
            <person name="Wisecaver J."/>
            <person name="Long T.M."/>
            <person name="Aerts A.L."/>
            <person name="Barry K."/>
            <person name="Choi C."/>
            <person name="Clum A."/>
            <person name="Coughlan A.Y."/>
            <person name="Deshpande S."/>
            <person name="Douglass A.P."/>
            <person name="Hanson S.J."/>
            <person name="Klenk H.-P."/>
            <person name="Labutti K."/>
            <person name="Lapidus A."/>
            <person name="Lindquist E."/>
            <person name="Lipzen A."/>
            <person name="Meier-Kolthoff J.P."/>
            <person name="Ohm R.A."/>
            <person name="Otillar R.P."/>
            <person name="Pangilinan J."/>
            <person name="Peng Y."/>
            <person name="Rokas A."/>
            <person name="Rosa C.A."/>
            <person name="Scheuner C."/>
            <person name="Sibirny A.A."/>
            <person name="Slot J.C."/>
            <person name="Stielow J.B."/>
            <person name="Sun H."/>
            <person name="Kurtzman C.P."/>
            <person name="Blackwell M."/>
            <person name="Grigoriev I.V."/>
            <person name="Jeffries T.W."/>
        </authorList>
    </citation>
    <scope>NUCLEOTIDE SEQUENCE [LARGE SCALE GENOMIC DNA]</scope>
    <source>
        <strain evidence="7">NRRL YB-2248</strain>
    </source>
</reference>
<protein>
    <recommendedName>
        <fullName evidence="5">Ribosomal protein eL8/eL30/eS12/Gadd45 domain-containing protein</fullName>
    </recommendedName>
</protein>
<dbReference type="InterPro" id="IPR039109">
    <property type="entry name" value="Ribosomal_eL30-like"/>
</dbReference>
<dbReference type="AlphaFoldDB" id="A0A1E4SVF4"/>
<evidence type="ECO:0000313" key="6">
    <source>
        <dbReference type="EMBL" id="ODV83489.1"/>
    </source>
</evidence>
<keyword evidence="3" id="KW-0687">Ribonucleoprotein</keyword>
<keyword evidence="7" id="KW-1185">Reference proteome</keyword>
<dbReference type="GO" id="GO:0003723">
    <property type="term" value="F:RNA binding"/>
    <property type="evidence" value="ECO:0007669"/>
    <property type="project" value="InterPro"/>
</dbReference>
<dbReference type="SUPFAM" id="SSF55315">
    <property type="entry name" value="L30e-like"/>
    <property type="match status" value="1"/>
</dbReference>
<evidence type="ECO:0000256" key="4">
    <source>
        <dbReference type="SAM" id="Phobius"/>
    </source>
</evidence>
<keyword evidence="4" id="KW-1133">Transmembrane helix</keyword>
<dbReference type="InterPro" id="IPR022757">
    <property type="entry name" value="Gsf2"/>
</dbReference>
<feature type="domain" description="Ribosomal protein eL8/eL30/eS12/Gadd45" evidence="5">
    <location>
        <begin position="2"/>
        <end position="86"/>
    </location>
</feature>
<dbReference type="Pfam" id="PF11055">
    <property type="entry name" value="Gsf2"/>
    <property type="match status" value="1"/>
</dbReference>
<evidence type="ECO:0000256" key="2">
    <source>
        <dbReference type="ARBA" id="ARBA00022980"/>
    </source>
</evidence>
<evidence type="ECO:0000313" key="7">
    <source>
        <dbReference type="Proteomes" id="UP000094801"/>
    </source>
</evidence>
<dbReference type="STRING" id="983967.A0A1E4SVF4"/>
<dbReference type="InterPro" id="IPR029064">
    <property type="entry name" value="Ribosomal_eL30-like_sf"/>
</dbReference>